<reference evidence="3" key="1">
    <citation type="journal article" date="2017" name="Proc. Natl. Acad. Sci. U.S.A.">
        <title>Simulation of Deepwater Horizon oil plume reveals substrate specialization within a complex community of hydrocarbon degraders.</title>
        <authorList>
            <person name="Hu P."/>
            <person name="Dubinsky E.A."/>
            <person name="Probst A.J."/>
            <person name="Wang J."/>
            <person name="Sieber C.M.K."/>
            <person name="Tom L.M."/>
            <person name="Gardinali P."/>
            <person name="Banfield J.F."/>
            <person name="Atlas R.M."/>
            <person name="Andersen G.L."/>
        </authorList>
    </citation>
    <scope>NUCLEOTIDE SEQUENCE [LARGE SCALE GENOMIC DNA]</scope>
</reference>
<accession>A0A1Y5E6D5</accession>
<dbReference type="PROSITE" id="PS50042">
    <property type="entry name" value="CNMP_BINDING_3"/>
    <property type="match status" value="1"/>
</dbReference>
<dbReference type="AlphaFoldDB" id="A0A1Y5E6D5"/>
<protein>
    <recommendedName>
        <fullName evidence="1">Cyclic nucleotide-binding domain-containing protein</fullName>
    </recommendedName>
</protein>
<organism evidence="2 3">
    <name type="scientific">Colwellia psychrerythraea</name>
    <name type="common">Vibrio psychroerythus</name>
    <dbReference type="NCBI Taxonomy" id="28229"/>
    <lineage>
        <taxon>Bacteria</taxon>
        <taxon>Pseudomonadati</taxon>
        <taxon>Pseudomonadota</taxon>
        <taxon>Gammaproteobacteria</taxon>
        <taxon>Alteromonadales</taxon>
        <taxon>Colwelliaceae</taxon>
        <taxon>Colwellia</taxon>
    </lineage>
</organism>
<gene>
    <name evidence="2" type="ORF">A9Q75_16020</name>
</gene>
<dbReference type="InterPro" id="IPR000595">
    <property type="entry name" value="cNMP-bd_dom"/>
</dbReference>
<dbReference type="InterPro" id="IPR014710">
    <property type="entry name" value="RmlC-like_jellyroll"/>
</dbReference>
<evidence type="ECO:0000313" key="2">
    <source>
        <dbReference type="EMBL" id="OUR76804.1"/>
    </source>
</evidence>
<dbReference type="InterPro" id="IPR018490">
    <property type="entry name" value="cNMP-bd_dom_sf"/>
</dbReference>
<dbReference type="CDD" id="cd00038">
    <property type="entry name" value="CAP_ED"/>
    <property type="match status" value="1"/>
</dbReference>
<dbReference type="Gene3D" id="2.60.120.10">
    <property type="entry name" value="Jelly Rolls"/>
    <property type="match status" value="1"/>
</dbReference>
<dbReference type="EMBL" id="MAAF01000096">
    <property type="protein sequence ID" value="OUR76804.1"/>
    <property type="molecule type" value="Genomic_DNA"/>
</dbReference>
<evidence type="ECO:0000313" key="3">
    <source>
        <dbReference type="Proteomes" id="UP000243053"/>
    </source>
</evidence>
<sequence>MSGLNDYLSSLSCFSPVQVKSISQLFKKQEIKKNDTLVNTGEIWNKVVFIEQGLLRLYYLTPDGKEFNKGFFSDNELVWPMSPIARQEPSRFTVCSIENCELLVAPFNLFETLIKEMDKWPEFSLPFVENLLNLKIRREAQFLLNDATSRYTQIQSEMGNYIERIPDYHIASYLGITHIAFSRLKKSVKLT</sequence>
<name>A0A1Y5E6D5_COLPS</name>
<dbReference type="Pfam" id="PF00027">
    <property type="entry name" value="cNMP_binding"/>
    <property type="match status" value="1"/>
</dbReference>
<dbReference type="Proteomes" id="UP000243053">
    <property type="component" value="Unassembled WGS sequence"/>
</dbReference>
<evidence type="ECO:0000259" key="1">
    <source>
        <dbReference type="PROSITE" id="PS50042"/>
    </source>
</evidence>
<dbReference type="SUPFAM" id="SSF51206">
    <property type="entry name" value="cAMP-binding domain-like"/>
    <property type="match status" value="1"/>
</dbReference>
<proteinExistence type="predicted"/>
<dbReference type="SMART" id="SM00100">
    <property type="entry name" value="cNMP"/>
    <property type="match status" value="1"/>
</dbReference>
<comment type="caution">
    <text evidence="2">The sequence shown here is derived from an EMBL/GenBank/DDBJ whole genome shotgun (WGS) entry which is preliminary data.</text>
</comment>
<feature type="domain" description="Cyclic nucleotide-binding" evidence="1">
    <location>
        <begin position="10"/>
        <end position="114"/>
    </location>
</feature>